<sequence length="339" mass="38761">MTTMNNCDYPIVDASLASSITSEEQNNCVIPQLEEKKAITVQTSHSDLQPDSEMKTRIYQEATNINEDRGKQEGEETKEEQCIEQIQQTKNEMTKNTCNLDPYNSVSEELFSPSFWPTLTFAAEVFDSLNSVQDKLDMIEEIRKIAAAKQAKNLKHILPPAIKESMKGRPKGTKRREILLELIEKKEAKKQKLQEKEAKKKQKEKEKDLAAMKIVIKPISYFDIKDPQKNKMVLVLDPQADGNCGFRCIAHAIYGDENLRMRVKEEIRDWYAKNENNVYEGVIHEQDDVPILDNFDLVLPSSCWFDSIDCPQIVADCYNRAVAVYSETAGNTLFLPISK</sequence>
<organism evidence="2 3">
    <name type="scientific">Apophysomyces ossiformis</name>
    <dbReference type="NCBI Taxonomy" id="679940"/>
    <lineage>
        <taxon>Eukaryota</taxon>
        <taxon>Fungi</taxon>
        <taxon>Fungi incertae sedis</taxon>
        <taxon>Mucoromycota</taxon>
        <taxon>Mucoromycotina</taxon>
        <taxon>Mucoromycetes</taxon>
        <taxon>Mucorales</taxon>
        <taxon>Mucorineae</taxon>
        <taxon>Mucoraceae</taxon>
        <taxon>Apophysomyces</taxon>
    </lineage>
</organism>
<dbReference type="AlphaFoldDB" id="A0A8H7BLP4"/>
<feature type="coiled-coil region" evidence="1">
    <location>
        <begin position="176"/>
        <end position="213"/>
    </location>
</feature>
<reference evidence="2" key="1">
    <citation type="submission" date="2020-01" db="EMBL/GenBank/DDBJ databases">
        <title>Genome Sequencing of Three Apophysomyces-Like Fungal Strains Confirms a Novel Fungal Genus in the Mucoromycota with divergent Burkholderia-like Endosymbiotic Bacteria.</title>
        <authorList>
            <person name="Stajich J.E."/>
            <person name="Macias A.M."/>
            <person name="Carter-House D."/>
            <person name="Lovett B."/>
            <person name="Kasson L.R."/>
            <person name="Berry K."/>
            <person name="Grigoriev I."/>
            <person name="Chang Y."/>
            <person name="Spatafora J."/>
            <person name="Kasson M.T."/>
        </authorList>
    </citation>
    <scope>NUCLEOTIDE SEQUENCE</scope>
    <source>
        <strain evidence="2">NRRL A-21654</strain>
    </source>
</reference>
<dbReference type="Proteomes" id="UP000605846">
    <property type="component" value="Unassembled WGS sequence"/>
</dbReference>
<comment type="caution">
    <text evidence="2">The sequence shown here is derived from an EMBL/GenBank/DDBJ whole genome shotgun (WGS) entry which is preliminary data.</text>
</comment>
<dbReference type="Gene3D" id="3.90.70.80">
    <property type="match status" value="1"/>
</dbReference>
<evidence type="ECO:0008006" key="4">
    <source>
        <dbReference type="Google" id="ProtNLM"/>
    </source>
</evidence>
<dbReference type="OrthoDB" id="2379842at2759"/>
<proteinExistence type="predicted"/>
<protein>
    <recommendedName>
        <fullName evidence="4">OTU domain-containing protein</fullName>
    </recommendedName>
</protein>
<keyword evidence="3" id="KW-1185">Reference proteome</keyword>
<accession>A0A8H7BLP4</accession>
<gene>
    <name evidence="2" type="ORF">EC973_003497</name>
</gene>
<evidence type="ECO:0000256" key="1">
    <source>
        <dbReference type="SAM" id="Coils"/>
    </source>
</evidence>
<evidence type="ECO:0000313" key="2">
    <source>
        <dbReference type="EMBL" id="KAF7722247.1"/>
    </source>
</evidence>
<evidence type="ECO:0000313" key="3">
    <source>
        <dbReference type="Proteomes" id="UP000605846"/>
    </source>
</evidence>
<dbReference type="CDD" id="cd22744">
    <property type="entry name" value="OTU"/>
    <property type="match status" value="1"/>
</dbReference>
<keyword evidence="1" id="KW-0175">Coiled coil</keyword>
<name>A0A8H7BLP4_9FUNG</name>
<dbReference type="EMBL" id="JABAYA010000205">
    <property type="protein sequence ID" value="KAF7722247.1"/>
    <property type="molecule type" value="Genomic_DNA"/>
</dbReference>